<comment type="caution">
    <text evidence="2">The sequence shown here is derived from an EMBL/GenBank/DDBJ whole genome shotgun (WGS) entry which is preliminary data.</text>
</comment>
<feature type="transmembrane region" description="Helical" evidence="1">
    <location>
        <begin position="46"/>
        <end position="64"/>
    </location>
</feature>
<accession>A0A432ZPV7</accession>
<keyword evidence="1" id="KW-1133">Transmembrane helix</keyword>
<dbReference type="GO" id="GO:0022857">
    <property type="term" value="F:transmembrane transporter activity"/>
    <property type="evidence" value="ECO:0007669"/>
    <property type="project" value="UniProtKB-ARBA"/>
</dbReference>
<evidence type="ECO:0000256" key="1">
    <source>
        <dbReference type="SAM" id="Phobius"/>
    </source>
</evidence>
<dbReference type="SUPFAM" id="SSF81665">
    <property type="entry name" value="Calcium ATPase, transmembrane domain M"/>
    <property type="match status" value="1"/>
</dbReference>
<keyword evidence="1" id="KW-0472">Membrane</keyword>
<keyword evidence="3" id="KW-1185">Reference proteome</keyword>
<dbReference type="InterPro" id="IPR023298">
    <property type="entry name" value="ATPase_P-typ_TM_dom_sf"/>
</dbReference>
<dbReference type="EMBL" id="PIQH01000007">
    <property type="protein sequence ID" value="RUO79939.1"/>
    <property type="molecule type" value="Genomic_DNA"/>
</dbReference>
<keyword evidence="1" id="KW-0812">Transmembrane</keyword>
<proteinExistence type="predicted"/>
<reference evidence="2 3" key="1">
    <citation type="journal article" date="2011" name="Front. Microbiol.">
        <title>Genomic signatures of strain selection and enhancement in Bacillus atrophaeus var. globigii, a historical biowarfare simulant.</title>
        <authorList>
            <person name="Gibbons H.S."/>
            <person name="Broomall S.M."/>
            <person name="McNew L.A."/>
            <person name="Daligault H."/>
            <person name="Chapman C."/>
            <person name="Bruce D."/>
            <person name="Karavis M."/>
            <person name="Krepps M."/>
            <person name="McGregor P.A."/>
            <person name="Hong C."/>
            <person name="Park K.H."/>
            <person name="Akmal A."/>
            <person name="Feldman A."/>
            <person name="Lin J.S."/>
            <person name="Chang W.E."/>
            <person name="Higgs B.W."/>
            <person name="Demirev P."/>
            <person name="Lindquist J."/>
            <person name="Liem A."/>
            <person name="Fochler E."/>
            <person name="Read T.D."/>
            <person name="Tapia R."/>
            <person name="Johnson S."/>
            <person name="Bishop-Lilly K.A."/>
            <person name="Detter C."/>
            <person name="Han C."/>
            <person name="Sozhamannan S."/>
            <person name="Rosenzweig C.N."/>
            <person name="Skowronski E.W."/>
        </authorList>
    </citation>
    <scope>NUCLEOTIDE SEQUENCE [LARGE SCALE GENOMIC DNA]</scope>
    <source>
        <strain evidence="2 3">CC-PW-9</strain>
    </source>
</reference>
<name>A0A432ZPV7_9GAMM</name>
<gene>
    <name evidence="2" type="ORF">CWI84_08240</name>
</gene>
<sequence length="79" mass="8878">MFRYLFAILVPPLAVLSTGRIFHTLFSIVLTAAAILLFIFSLGVLGGLYIVAIIHAIIVVHGYHQQQRDERLIKAMKEK</sequence>
<protein>
    <submittedName>
        <fullName evidence="2">YqaE/Pmp3 family membrane protein</fullName>
    </submittedName>
</protein>
<evidence type="ECO:0000313" key="3">
    <source>
        <dbReference type="Proteomes" id="UP000287996"/>
    </source>
</evidence>
<dbReference type="RefSeq" id="WP_126842115.1">
    <property type="nucleotide sequence ID" value="NZ_PIQH01000007.1"/>
</dbReference>
<dbReference type="OrthoDB" id="9810121at2"/>
<dbReference type="AlphaFoldDB" id="A0A432ZPV7"/>
<organism evidence="2 3">
    <name type="scientific">Idiomarina tyrosinivorans</name>
    <dbReference type="NCBI Taxonomy" id="1445662"/>
    <lineage>
        <taxon>Bacteria</taxon>
        <taxon>Pseudomonadati</taxon>
        <taxon>Pseudomonadota</taxon>
        <taxon>Gammaproteobacteria</taxon>
        <taxon>Alteromonadales</taxon>
        <taxon>Idiomarinaceae</taxon>
        <taxon>Idiomarina</taxon>
    </lineage>
</organism>
<evidence type="ECO:0000313" key="2">
    <source>
        <dbReference type="EMBL" id="RUO79939.1"/>
    </source>
</evidence>
<dbReference type="Proteomes" id="UP000287996">
    <property type="component" value="Unassembled WGS sequence"/>
</dbReference>